<proteinExistence type="predicted"/>
<evidence type="ECO:0000313" key="1">
    <source>
        <dbReference type="EMBL" id="EFH56721.1"/>
    </source>
</evidence>
<gene>
    <name evidence="1" type="ORF">ARALYDRAFT_900734</name>
</gene>
<dbReference type="Proteomes" id="UP000008694">
    <property type="component" value="Unassembled WGS sequence"/>
</dbReference>
<organism evidence="2">
    <name type="scientific">Arabidopsis lyrata subsp. lyrata</name>
    <name type="common">Lyre-leaved rock-cress</name>
    <dbReference type="NCBI Taxonomy" id="81972"/>
    <lineage>
        <taxon>Eukaryota</taxon>
        <taxon>Viridiplantae</taxon>
        <taxon>Streptophyta</taxon>
        <taxon>Embryophyta</taxon>
        <taxon>Tracheophyta</taxon>
        <taxon>Spermatophyta</taxon>
        <taxon>Magnoliopsida</taxon>
        <taxon>eudicotyledons</taxon>
        <taxon>Gunneridae</taxon>
        <taxon>Pentapetalae</taxon>
        <taxon>rosids</taxon>
        <taxon>malvids</taxon>
        <taxon>Brassicales</taxon>
        <taxon>Brassicaceae</taxon>
        <taxon>Camelineae</taxon>
        <taxon>Arabidopsis</taxon>
    </lineage>
</organism>
<dbReference type="EMBL" id="GL348716">
    <property type="protein sequence ID" value="EFH56721.1"/>
    <property type="molecule type" value="Genomic_DNA"/>
</dbReference>
<keyword evidence="2" id="KW-1185">Reference proteome</keyword>
<dbReference type="HOGENOM" id="CLU_2240285_0_0_1"/>
<dbReference type="AlphaFoldDB" id="D7LE43"/>
<evidence type="ECO:0000313" key="2">
    <source>
        <dbReference type="Proteomes" id="UP000008694"/>
    </source>
</evidence>
<reference evidence="2" key="1">
    <citation type="journal article" date="2011" name="Nat. Genet.">
        <title>The Arabidopsis lyrata genome sequence and the basis of rapid genome size change.</title>
        <authorList>
            <person name="Hu T.T."/>
            <person name="Pattyn P."/>
            <person name="Bakker E.G."/>
            <person name="Cao J."/>
            <person name="Cheng J.-F."/>
            <person name="Clark R.M."/>
            <person name="Fahlgren N."/>
            <person name="Fawcett J.A."/>
            <person name="Grimwood J."/>
            <person name="Gundlach H."/>
            <person name="Haberer G."/>
            <person name="Hollister J.D."/>
            <person name="Ossowski S."/>
            <person name="Ottilar R.P."/>
            <person name="Salamov A.A."/>
            <person name="Schneeberger K."/>
            <person name="Spannagl M."/>
            <person name="Wang X."/>
            <person name="Yang L."/>
            <person name="Nasrallah M.E."/>
            <person name="Bergelson J."/>
            <person name="Carrington J.C."/>
            <person name="Gaut B.S."/>
            <person name="Schmutz J."/>
            <person name="Mayer K.F.X."/>
            <person name="Van de Peer Y."/>
            <person name="Grigoriev I.V."/>
            <person name="Nordborg M."/>
            <person name="Weigel D."/>
            <person name="Guo Y.-L."/>
        </authorList>
    </citation>
    <scope>NUCLEOTIDE SEQUENCE [LARGE SCALE GENOMIC DNA]</scope>
    <source>
        <strain evidence="2">cv. MN47</strain>
    </source>
</reference>
<name>D7LE43_ARALL</name>
<protein>
    <submittedName>
        <fullName evidence="1">Predicted protein</fullName>
    </submittedName>
</protein>
<dbReference type="Gramene" id="scaffold_400235.1">
    <property type="protein sequence ID" value="scaffold_400235.1"/>
    <property type="gene ID" value="scaffold_400235.1"/>
</dbReference>
<sequence length="105" mass="11960">MRYFRDTTSFTAFRRRCSYGSPASDLVFSLLIHSSPEESNLVSSQVCKVFPISSPLPFDVSRRLQIWLLFFSLPRDSTHPGDADVCCFLVISYRSSLPSLDLCDR</sequence>
<accession>D7LE43</accession>